<protein>
    <submittedName>
        <fullName evidence="3">Uncharacterized protein</fullName>
    </submittedName>
</protein>
<dbReference type="InterPro" id="IPR011990">
    <property type="entry name" value="TPR-like_helical_dom_sf"/>
</dbReference>
<keyword evidence="1" id="KW-0802">TPR repeat</keyword>
<dbReference type="SMART" id="SM00028">
    <property type="entry name" value="TPR"/>
    <property type="match status" value="6"/>
</dbReference>
<name>L8JXB7_9BACT</name>
<dbReference type="InterPro" id="IPR019734">
    <property type="entry name" value="TPR_rpt"/>
</dbReference>
<dbReference type="STRING" id="1237149.C900_02115"/>
<dbReference type="RefSeq" id="WP_009577734.1">
    <property type="nucleotide sequence ID" value="NZ_AMZN01000003.1"/>
</dbReference>
<organism evidence="3 4">
    <name type="scientific">Fulvivirga imtechensis AK7</name>
    <dbReference type="NCBI Taxonomy" id="1237149"/>
    <lineage>
        <taxon>Bacteria</taxon>
        <taxon>Pseudomonadati</taxon>
        <taxon>Bacteroidota</taxon>
        <taxon>Cytophagia</taxon>
        <taxon>Cytophagales</taxon>
        <taxon>Fulvivirgaceae</taxon>
        <taxon>Fulvivirga</taxon>
    </lineage>
</organism>
<dbReference type="Pfam" id="PF13424">
    <property type="entry name" value="TPR_12"/>
    <property type="match status" value="1"/>
</dbReference>
<gene>
    <name evidence="3" type="ORF">C900_02115</name>
</gene>
<dbReference type="AlphaFoldDB" id="L8JXB7"/>
<dbReference type="EMBL" id="AMZN01000003">
    <property type="protein sequence ID" value="ELR73711.1"/>
    <property type="molecule type" value="Genomic_DNA"/>
</dbReference>
<dbReference type="SUPFAM" id="SSF48452">
    <property type="entry name" value="TPR-like"/>
    <property type="match status" value="1"/>
</dbReference>
<keyword evidence="4" id="KW-1185">Reference proteome</keyword>
<evidence type="ECO:0000256" key="2">
    <source>
        <dbReference type="SAM" id="Phobius"/>
    </source>
</evidence>
<dbReference type="Proteomes" id="UP000011135">
    <property type="component" value="Unassembled WGS sequence"/>
</dbReference>
<keyword evidence="2" id="KW-1133">Transmembrane helix</keyword>
<reference evidence="3 4" key="1">
    <citation type="submission" date="2012-12" db="EMBL/GenBank/DDBJ databases">
        <title>Genome assembly of Fulvivirga imtechensis AK7.</title>
        <authorList>
            <person name="Nupur N."/>
            <person name="Khatri I."/>
            <person name="Kumar R."/>
            <person name="Subramanian S."/>
            <person name="Pinnaka A."/>
        </authorList>
    </citation>
    <scope>NUCLEOTIDE SEQUENCE [LARGE SCALE GENOMIC DNA]</scope>
    <source>
        <strain evidence="3 4">AK7</strain>
    </source>
</reference>
<keyword evidence="2" id="KW-0472">Membrane</keyword>
<dbReference type="PROSITE" id="PS50005">
    <property type="entry name" value="TPR"/>
    <property type="match status" value="1"/>
</dbReference>
<accession>L8JXB7</accession>
<dbReference type="OrthoDB" id="794036at2"/>
<evidence type="ECO:0000256" key="1">
    <source>
        <dbReference type="PROSITE-ProRule" id="PRU00339"/>
    </source>
</evidence>
<evidence type="ECO:0000313" key="4">
    <source>
        <dbReference type="Proteomes" id="UP000011135"/>
    </source>
</evidence>
<feature type="transmembrane region" description="Helical" evidence="2">
    <location>
        <begin position="367"/>
        <end position="387"/>
    </location>
</feature>
<dbReference type="eggNOG" id="COG0457">
    <property type="taxonomic scope" value="Bacteria"/>
</dbReference>
<comment type="caution">
    <text evidence="3">The sequence shown here is derived from an EMBL/GenBank/DDBJ whole genome shotgun (WGS) entry which is preliminary data.</text>
</comment>
<evidence type="ECO:0000313" key="3">
    <source>
        <dbReference type="EMBL" id="ELR73711.1"/>
    </source>
</evidence>
<dbReference type="Pfam" id="PF13181">
    <property type="entry name" value="TPR_8"/>
    <property type="match status" value="1"/>
</dbReference>
<dbReference type="Gene3D" id="1.25.40.10">
    <property type="entry name" value="Tetratricopeptide repeat domain"/>
    <property type="match status" value="2"/>
</dbReference>
<proteinExistence type="predicted"/>
<feature type="repeat" description="TPR" evidence="1">
    <location>
        <begin position="95"/>
        <end position="128"/>
    </location>
</feature>
<sequence length="409" mass="46862">MNKLLVIILLTTPLVCFGQSDLQALYDSARVNCDIELAKQVNELAKREKNSRVEANSLFLIALCQKRNDNLYEAVLNYMSALKIYRKEEHIKEVADILENLGNIYNLSGYKDMAMEYYSEALTLRHQLEDSADIAKAHNYLANAYLDIKDFDNAAKHCELALDIAQKVNAKEMLTSIYDTKGIVHRNKGEFDLALASYQQSLNHATKKADIARIHNNRGYALWQMGDLKGGQQDFNAVLHMISNDPNNSTAAFALGNLAATYESYRPDSAKIFYKESLKYFNKHQLIQSTPYFNSVKALKDIAKTEGNLDEYVYYSDKIDQLTEQLLAVRSDLKNLYQQYQVEAATYKYDSHQKAQALERQLIIDRYITIALVVLVLVMAVMMVMLYRKNRKITFAQETARKIYQVINS</sequence>
<keyword evidence="2" id="KW-0812">Transmembrane</keyword>
<dbReference type="PANTHER" id="PTHR10098">
    <property type="entry name" value="RAPSYN-RELATED"/>
    <property type="match status" value="1"/>
</dbReference>